<accession>A0A7U9THG2</accession>
<evidence type="ECO:0000313" key="2">
    <source>
        <dbReference type="Proteomes" id="UP000620133"/>
    </source>
</evidence>
<protein>
    <recommendedName>
        <fullName evidence="3">NusG domain-containing protein</fullName>
    </recommendedName>
</protein>
<organism evidence="1 2">
    <name type="scientific">Mariniplasma anaerobium</name>
    <dbReference type="NCBI Taxonomy" id="2735436"/>
    <lineage>
        <taxon>Bacteria</taxon>
        <taxon>Bacillati</taxon>
        <taxon>Mycoplasmatota</taxon>
        <taxon>Mollicutes</taxon>
        <taxon>Acholeplasmatales</taxon>
        <taxon>Acholeplasmataceae</taxon>
        <taxon>Mariniplasma</taxon>
    </lineage>
</organism>
<keyword evidence="2" id="KW-1185">Reference proteome</keyword>
<name>A0A7U9THG2_9MOLU</name>
<evidence type="ECO:0000313" key="1">
    <source>
        <dbReference type="EMBL" id="BCR35307.1"/>
    </source>
</evidence>
<dbReference type="KEGG" id="manr:MPAN_002000"/>
<dbReference type="AlphaFoldDB" id="A0A7U9THG2"/>
<dbReference type="InterPro" id="IPR038690">
    <property type="entry name" value="NusG_2_sf"/>
</dbReference>
<sequence length="161" mass="18417">MENTIKKTTKNQRDIFLIVFLLIIVGGFFLYFQVFRSVEDASYAHVYYGTSNEPLVTIDFTKNEVILIENQNVPSSYDQNYPIINEAQKTITLLGDYEINGTRQVVIITYDFGRKTVQVIEEQSPNNICSKEGVSNGKPLICLPNRVRVEFEVDSESDFTV</sequence>
<dbReference type="EMBL" id="AP024412">
    <property type="protein sequence ID" value="BCR35307.1"/>
    <property type="molecule type" value="Genomic_DNA"/>
</dbReference>
<dbReference type="RefSeq" id="WP_176239172.1">
    <property type="nucleotide sequence ID" value="NZ_AP024412.1"/>
</dbReference>
<dbReference type="Proteomes" id="UP000620133">
    <property type="component" value="Chromosome"/>
</dbReference>
<gene>
    <name evidence="1" type="ORF">MPAN_002000</name>
</gene>
<proteinExistence type="predicted"/>
<evidence type="ECO:0008006" key="3">
    <source>
        <dbReference type="Google" id="ProtNLM"/>
    </source>
</evidence>
<dbReference type="Gene3D" id="2.60.320.10">
    <property type="entry name" value="N-utilization substance G protein NusG, insert domain"/>
    <property type="match status" value="1"/>
</dbReference>
<reference evidence="1" key="1">
    <citation type="submission" date="2021-01" db="EMBL/GenBank/DDBJ databases">
        <title>Draft genome sequence of Acholeplasmataceae bacterium strain Mahy22.</title>
        <authorList>
            <person name="Watanabe M."/>
            <person name="Kojima H."/>
            <person name="Fukui M."/>
        </authorList>
    </citation>
    <scope>NUCLEOTIDE SEQUENCE</scope>
    <source>
        <strain evidence="1">Mahy22</strain>
    </source>
</reference>